<gene>
    <name evidence="3" type="ORF">FCC1311_078342</name>
</gene>
<keyword evidence="2" id="KW-1133">Transmembrane helix</keyword>
<dbReference type="Pfam" id="PF04114">
    <property type="entry name" value="Gaa1"/>
    <property type="match status" value="1"/>
</dbReference>
<accession>A0A2R5GMT4</accession>
<feature type="transmembrane region" description="Helical" evidence="2">
    <location>
        <begin position="674"/>
        <end position="695"/>
    </location>
</feature>
<dbReference type="OrthoDB" id="445301at2759"/>
<reference evidence="3 4" key="1">
    <citation type="submission" date="2017-12" db="EMBL/GenBank/DDBJ databases">
        <title>Sequencing, de novo assembly and annotation of complete genome of a new Thraustochytrid species, strain FCC1311.</title>
        <authorList>
            <person name="Sedici K."/>
            <person name="Godart F."/>
            <person name="Aiese Cigliano R."/>
            <person name="Sanseverino W."/>
            <person name="Barakat M."/>
            <person name="Ortet P."/>
            <person name="Marechal E."/>
            <person name="Cagnac O."/>
            <person name="Amato A."/>
        </authorList>
    </citation>
    <scope>NUCLEOTIDE SEQUENCE [LARGE SCALE GENOMIC DNA]</scope>
</reference>
<feature type="transmembrane region" description="Helical" evidence="2">
    <location>
        <begin position="502"/>
        <end position="522"/>
    </location>
</feature>
<feature type="compositionally biased region" description="Basic and acidic residues" evidence="1">
    <location>
        <begin position="43"/>
        <end position="58"/>
    </location>
</feature>
<dbReference type="InterPro" id="IPR007246">
    <property type="entry name" value="Gaa1"/>
</dbReference>
<feature type="compositionally biased region" description="Basic and acidic residues" evidence="1">
    <location>
        <begin position="1"/>
        <end position="16"/>
    </location>
</feature>
<evidence type="ECO:0000256" key="1">
    <source>
        <dbReference type="SAM" id="MobiDB-lite"/>
    </source>
</evidence>
<dbReference type="PANTHER" id="PTHR13304:SF0">
    <property type="entry name" value="GLYCOSYLPHOSPHATIDYLINOSITOL ANCHOR ATTACHMENT 1 PROTEIN"/>
    <property type="match status" value="1"/>
</dbReference>
<dbReference type="Proteomes" id="UP000241890">
    <property type="component" value="Unassembled WGS sequence"/>
</dbReference>
<feature type="transmembrane region" description="Helical" evidence="2">
    <location>
        <begin position="610"/>
        <end position="631"/>
    </location>
</feature>
<dbReference type="InParanoid" id="A0A2R5GMT4"/>
<keyword evidence="4" id="KW-1185">Reference proteome</keyword>
<feature type="transmembrane region" description="Helical" evidence="2">
    <location>
        <begin position="461"/>
        <end position="481"/>
    </location>
</feature>
<organism evidence="3 4">
    <name type="scientific">Hondaea fermentalgiana</name>
    <dbReference type="NCBI Taxonomy" id="2315210"/>
    <lineage>
        <taxon>Eukaryota</taxon>
        <taxon>Sar</taxon>
        <taxon>Stramenopiles</taxon>
        <taxon>Bigyra</taxon>
        <taxon>Labyrinthulomycetes</taxon>
        <taxon>Thraustochytrida</taxon>
        <taxon>Thraustochytriidae</taxon>
        <taxon>Hondaea</taxon>
    </lineage>
</organism>
<evidence type="ECO:0000313" key="4">
    <source>
        <dbReference type="Proteomes" id="UP000241890"/>
    </source>
</evidence>
<evidence type="ECO:0000313" key="3">
    <source>
        <dbReference type="EMBL" id="GBG31609.1"/>
    </source>
</evidence>
<keyword evidence="2" id="KW-0812">Transmembrane</keyword>
<keyword evidence="2" id="KW-0472">Membrane</keyword>
<evidence type="ECO:0000256" key="2">
    <source>
        <dbReference type="SAM" id="Phobius"/>
    </source>
</evidence>
<feature type="region of interest" description="Disordered" evidence="1">
    <location>
        <begin position="1"/>
        <end position="58"/>
    </location>
</feature>
<name>A0A2R5GMT4_9STRA</name>
<protein>
    <submittedName>
        <fullName evidence="3">Glycosylphosphatidylinositol anchor attachment 1 protein</fullName>
    </submittedName>
</protein>
<dbReference type="AlphaFoldDB" id="A0A2R5GMT4"/>
<sequence length="698" mass="74972">MTESEGLRRRGTKAEEASDASTGDDKDHDASTSTSTTSEGSEDASKKMPAPEKVERPPLQHRIANAVLQRAGPLGVVLFLAGLIWVGLFPLVCITTGELKCRGTYFSENALSPGLGDISSSAVSTRTMRELEDEVFAAALKAGDRGRTEILAQSLESLGLEDVHVEGNSHVSAVLRPHTGADRRDAIIIVAQGHLSQKVDAEAGTQGCTSVGIVLGLAQALVEAEWLSKNVVFLFARDRKAVRAWTAAYHQGIHDSKSQVQVAHAGILVGGLVLDADRAPSGYFAESIDVRVPGANGLLPNLDLVNVVVHLLRAHGGSKATEVMHFTSRSTAYWDNVLKDFVRTLGSQVQALAPGAVDAFALNQYTSRMGKLERFMQSVAFGPTGLHAELLPFDIHALTLSTVYTKDPSRRWAAPEDACRVMRQTAEHTIRSLSNLEEKFHQSYFLYVLPDVGLFVSIGEYSGSLVLVLAPLLLYFLRSIVGPQGREPGHSSESALQGFDPVSAIVGACAVLLTAGCFGGFLLSNDAIGLRGLHHVFLTGPVSFLFLLVIRRRVEAGCPGVLWKSVKAALALALVVAHAMVGMVNYPLALISACWTSLFYAHVRPARSLFSGLCFFTWWIFVSPALAAYALPGLVVDREAWGFSRESSTMSSFAENLEALASAYAQYGVMHVPLLLLVHMPAHLVSLAILTGVLGRAE</sequence>
<dbReference type="GO" id="GO:0042765">
    <property type="term" value="C:GPI-anchor transamidase complex"/>
    <property type="evidence" value="ECO:0007669"/>
    <property type="project" value="InterPro"/>
</dbReference>
<dbReference type="GO" id="GO:0016255">
    <property type="term" value="P:attachment of GPI anchor to protein"/>
    <property type="evidence" value="ECO:0007669"/>
    <property type="project" value="TreeGrafter"/>
</dbReference>
<dbReference type="PANTHER" id="PTHR13304">
    <property type="entry name" value="GLYCOSYLPHOSPHATIDYLINOSITOL ANCHOR ATTACHMENT 1 PROTEIN"/>
    <property type="match status" value="1"/>
</dbReference>
<feature type="transmembrane region" description="Helical" evidence="2">
    <location>
        <begin position="71"/>
        <end position="92"/>
    </location>
</feature>
<dbReference type="EMBL" id="BEYU01000101">
    <property type="protein sequence ID" value="GBG31609.1"/>
    <property type="molecule type" value="Genomic_DNA"/>
</dbReference>
<proteinExistence type="predicted"/>
<feature type="transmembrane region" description="Helical" evidence="2">
    <location>
        <begin position="528"/>
        <end position="549"/>
    </location>
</feature>
<comment type="caution">
    <text evidence="3">The sequence shown here is derived from an EMBL/GenBank/DDBJ whole genome shotgun (WGS) entry which is preliminary data.</text>
</comment>